<gene>
    <name evidence="2" type="ORF">DVK85_13215</name>
</gene>
<keyword evidence="1" id="KW-0472">Membrane</keyword>
<feature type="transmembrane region" description="Helical" evidence="1">
    <location>
        <begin position="36"/>
        <end position="57"/>
    </location>
</feature>
<feature type="transmembrane region" description="Helical" evidence="1">
    <location>
        <begin position="150"/>
        <end position="168"/>
    </location>
</feature>
<feature type="transmembrane region" description="Helical" evidence="1">
    <location>
        <begin position="12"/>
        <end position="30"/>
    </location>
</feature>
<reference evidence="2 3" key="1">
    <citation type="submission" date="2018-07" db="EMBL/GenBank/DDBJ databases">
        <title>Complete genome sequence of Flavobacterium arcticum type strain SM1502T.</title>
        <authorList>
            <person name="Li Y."/>
            <person name="Li D.-D."/>
        </authorList>
    </citation>
    <scope>NUCLEOTIDE SEQUENCE [LARGE SCALE GENOMIC DNA]</scope>
    <source>
        <strain evidence="2 3">SM1502</strain>
    </source>
</reference>
<evidence type="ECO:0000256" key="1">
    <source>
        <dbReference type="SAM" id="Phobius"/>
    </source>
</evidence>
<dbReference type="EMBL" id="CP031188">
    <property type="protein sequence ID" value="AXG75138.1"/>
    <property type="molecule type" value="Genomic_DNA"/>
</dbReference>
<dbReference type="OrthoDB" id="660361at2"/>
<name>A0A345HEX8_9FLAO</name>
<dbReference type="InterPro" id="IPR025250">
    <property type="entry name" value="DUF4199"/>
</dbReference>
<keyword evidence="1" id="KW-1133">Transmembrane helix</keyword>
<organism evidence="2 3">
    <name type="scientific">Flavobacterium arcticum</name>
    <dbReference type="NCBI Taxonomy" id="1784713"/>
    <lineage>
        <taxon>Bacteria</taxon>
        <taxon>Pseudomonadati</taxon>
        <taxon>Bacteroidota</taxon>
        <taxon>Flavobacteriia</taxon>
        <taxon>Flavobacteriales</taxon>
        <taxon>Flavobacteriaceae</taxon>
        <taxon>Flavobacterium</taxon>
    </lineage>
</organism>
<proteinExistence type="predicted"/>
<dbReference type="AlphaFoldDB" id="A0A345HEX8"/>
<sequence length="177" mass="19722">MNDVIKKNGVNFGIIIGIVSVLISTILYIINLELMFSIWVGIIMFLISLGIAIFSIVKSKKTLDGYITFKEAFTSYFITMALSSIISTLFMFVLFNYVDPEAKVTLSEIALKKSVEMMQSVGAKSEDIRSTVEQIKDVDNFSIASLAKSYIFGLIFYIIIGLIVAAAIKKNKPEFEN</sequence>
<keyword evidence="1" id="KW-0812">Transmembrane</keyword>
<protein>
    <submittedName>
        <fullName evidence="2">DUF4199 domain-containing protein</fullName>
    </submittedName>
</protein>
<evidence type="ECO:0000313" key="2">
    <source>
        <dbReference type="EMBL" id="AXG75138.1"/>
    </source>
</evidence>
<evidence type="ECO:0000313" key="3">
    <source>
        <dbReference type="Proteomes" id="UP000253951"/>
    </source>
</evidence>
<accession>A0A345HEX8</accession>
<dbReference type="RefSeq" id="WP_114678895.1">
    <property type="nucleotide sequence ID" value="NZ_CP031188.1"/>
</dbReference>
<dbReference type="Pfam" id="PF13858">
    <property type="entry name" value="DUF4199"/>
    <property type="match status" value="1"/>
</dbReference>
<dbReference type="KEGG" id="fat:DVK85_13215"/>
<keyword evidence="3" id="KW-1185">Reference proteome</keyword>
<feature type="transmembrane region" description="Helical" evidence="1">
    <location>
        <begin position="77"/>
        <end position="98"/>
    </location>
</feature>
<dbReference type="Proteomes" id="UP000253951">
    <property type="component" value="Chromosome"/>
</dbReference>